<organism evidence="1">
    <name type="scientific">Nyssomyia neivai</name>
    <dbReference type="NCBI Taxonomy" id="330878"/>
    <lineage>
        <taxon>Eukaryota</taxon>
        <taxon>Metazoa</taxon>
        <taxon>Ecdysozoa</taxon>
        <taxon>Arthropoda</taxon>
        <taxon>Hexapoda</taxon>
        <taxon>Insecta</taxon>
        <taxon>Pterygota</taxon>
        <taxon>Neoptera</taxon>
        <taxon>Endopterygota</taxon>
        <taxon>Diptera</taxon>
        <taxon>Nematocera</taxon>
        <taxon>Psychodoidea</taxon>
        <taxon>Psychodidae</taxon>
        <taxon>Nyssomyia</taxon>
    </lineage>
</organism>
<sequence length="147" mass="15426">MIFVISGDFISCTESSFMGILRGLSGAGIFFSTTSTGTSFAGISLTPQSSTQSLDSISGLTCSSGNSMSFSAQSFLSGVSSLEDGALNFFTTKFLFPWLNIRRSVSSFRADSVGFSVSNRFTIGCIAGVFRGSVPFSLALKCSLSSF</sequence>
<dbReference type="AlphaFoldDB" id="A0A1L8D8J2"/>
<dbReference type="EMBL" id="GFDF01011305">
    <property type="protein sequence ID" value="JAV02779.1"/>
    <property type="molecule type" value="Transcribed_RNA"/>
</dbReference>
<reference evidence="1" key="1">
    <citation type="submission" date="2016-12" db="EMBL/GenBank/DDBJ databases">
        <title>An insight into the sialome and mialome of the sand fly, Nyssomyia neivai.</title>
        <authorList>
            <person name="Sebastian V."/>
            <person name="Goulart T.M."/>
            <person name="Oliveira W."/>
            <person name="Calvo E."/>
            <person name="Oliveira L.F."/>
            <person name="Pinto M.C."/>
            <person name="Rosselino A.M."/>
            <person name="Ribeiro J.M."/>
        </authorList>
    </citation>
    <scope>NUCLEOTIDE SEQUENCE</scope>
</reference>
<name>A0A1L8D8J2_9DIPT</name>
<evidence type="ECO:0000313" key="1">
    <source>
        <dbReference type="EMBL" id="JAV02779.1"/>
    </source>
</evidence>
<protein>
    <submittedName>
        <fullName evidence="1">Uncharacterized protein</fullName>
    </submittedName>
</protein>
<proteinExistence type="predicted"/>
<accession>A0A1L8D8J2</accession>